<evidence type="ECO:0000256" key="8">
    <source>
        <dbReference type="SAM" id="MobiDB-lite"/>
    </source>
</evidence>
<dbReference type="SMART" id="SM00355">
    <property type="entry name" value="ZnF_C2H2"/>
    <property type="match status" value="6"/>
</dbReference>
<proteinExistence type="predicted"/>
<feature type="region of interest" description="Disordered" evidence="8">
    <location>
        <begin position="748"/>
        <end position="781"/>
    </location>
</feature>
<reference evidence="11" key="1">
    <citation type="submission" date="2025-08" db="UniProtKB">
        <authorList>
            <consortium name="RefSeq"/>
        </authorList>
    </citation>
    <scope>IDENTIFICATION</scope>
    <source>
        <tissue evidence="11">Whole larvae</tissue>
    </source>
</reference>
<feature type="compositionally biased region" description="Basic and acidic residues" evidence="8">
    <location>
        <begin position="685"/>
        <end position="696"/>
    </location>
</feature>
<dbReference type="GeneID" id="113520662"/>
<dbReference type="GO" id="GO:0008270">
    <property type="term" value="F:zinc ion binding"/>
    <property type="evidence" value="ECO:0007669"/>
    <property type="project" value="UniProtKB-KW"/>
</dbReference>
<feature type="region of interest" description="Disordered" evidence="8">
    <location>
        <begin position="965"/>
        <end position="991"/>
    </location>
</feature>
<feature type="compositionally biased region" description="Basic residues" evidence="8">
    <location>
        <begin position="965"/>
        <end position="975"/>
    </location>
</feature>
<feature type="region of interest" description="Disordered" evidence="8">
    <location>
        <begin position="1341"/>
        <end position="1362"/>
    </location>
</feature>
<dbReference type="Proteomes" id="UP001652740">
    <property type="component" value="Unplaced"/>
</dbReference>
<feature type="compositionally biased region" description="Basic and acidic residues" evidence="8">
    <location>
        <begin position="752"/>
        <end position="761"/>
    </location>
</feature>
<feature type="compositionally biased region" description="Polar residues" evidence="8">
    <location>
        <begin position="617"/>
        <end position="635"/>
    </location>
</feature>
<keyword evidence="3" id="KW-0677">Repeat</keyword>
<feature type="domain" description="C2H2-type" evidence="9">
    <location>
        <begin position="7"/>
        <end position="34"/>
    </location>
</feature>
<feature type="compositionally biased region" description="Basic and acidic residues" evidence="8">
    <location>
        <begin position="703"/>
        <end position="713"/>
    </location>
</feature>
<dbReference type="Gene3D" id="3.30.160.60">
    <property type="entry name" value="Classic Zinc Finger"/>
    <property type="match status" value="3"/>
</dbReference>
<evidence type="ECO:0000256" key="2">
    <source>
        <dbReference type="ARBA" id="ARBA00022723"/>
    </source>
</evidence>
<dbReference type="PANTHER" id="PTHR24406">
    <property type="entry name" value="TRANSCRIPTIONAL REPRESSOR CTCFL-RELATED"/>
    <property type="match status" value="1"/>
</dbReference>
<organism evidence="10 11">
    <name type="scientific">Galleria mellonella</name>
    <name type="common">Greater wax moth</name>
    <dbReference type="NCBI Taxonomy" id="7137"/>
    <lineage>
        <taxon>Eukaryota</taxon>
        <taxon>Metazoa</taxon>
        <taxon>Ecdysozoa</taxon>
        <taxon>Arthropoda</taxon>
        <taxon>Hexapoda</taxon>
        <taxon>Insecta</taxon>
        <taxon>Pterygota</taxon>
        <taxon>Neoptera</taxon>
        <taxon>Endopterygota</taxon>
        <taxon>Lepidoptera</taxon>
        <taxon>Glossata</taxon>
        <taxon>Ditrysia</taxon>
        <taxon>Pyraloidea</taxon>
        <taxon>Pyralidae</taxon>
        <taxon>Galleriinae</taxon>
        <taxon>Galleria</taxon>
    </lineage>
</organism>
<evidence type="ECO:0000313" key="11">
    <source>
        <dbReference type="RefSeq" id="XP_026761859.2"/>
    </source>
</evidence>
<dbReference type="SUPFAM" id="SSF57667">
    <property type="entry name" value="beta-beta-alpha zinc fingers"/>
    <property type="match status" value="1"/>
</dbReference>
<feature type="compositionally biased region" description="Polar residues" evidence="8">
    <location>
        <begin position="768"/>
        <end position="781"/>
    </location>
</feature>
<gene>
    <name evidence="11" type="primary">LOC113520662</name>
</gene>
<feature type="region of interest" description="Disordered" evidence="8">
    <location>
        <begin position="1272"/>
        <end position="1294"/>
    </location>
</feature>
<feature type="region of interest" description="Disordered" evidence="8">
    <location>
        <begin position="1032"/>
        <end position="1069"/>
    </location>
</feature>
<protein>
    <recommendedName>
        <fullName evidence="9">C2H2-type domain-containing protein</fullName>
    </recommendedName>
</protein>
<evidence type="ECO:0000259" key="9">
    <source>
        <dbReference type="PROSITE" id="PS50157"/>
    </source>
</evidence>
<dbReference type="GO" id="GO:0005634">
    <property type="term" value="C:nucleus"/>
    <property type="evidence" value="ECO:0007669"/>
    <property type="project" value="UniProtKB-SubCell"/>
</dbReference>
<feature type="region of interest" description="Disordered" evidence="8">
    <location>
        <begin position="617"/>
        <end position="636"/>
    </location>
</feature>
<feature type="compositionally biased region" description="Basic and acidic residues" evidence="8">
    <location>
        <begin position="976"/>
        <end position="991"/>
    </location>
</feature>
<dbReference type="PROSITE" id="PS50157">
    <property type="entry name" value="ZINC_FINGER_C2H2_2"/>
    <property type="match status" value="4"/>
</dbReference>
<dbReference type="InterPro" id="IPR050888">
    <property type="entry name" value="ZnF_C2H2-type_TF"/>
</dbReference>
<dbReference type="PROSITE" id="PS00028">
    <property type="entry name" value="ZINC_FINGER_C2H2_1"/>
    <property type="match status" value="5"/>
</dbReference>
<sequence length="1543" mass="174233">MTTTQEFNCIFCKETFQSKEDLQIHFRKHGDPKFKQNVKNKVRHENKTETNEKSNEDAEMVSCDVCSEAFPTISKAITHKHKVHPDHDAKYFCPWCGKLFTMKHLYNKHLKVNHENAEVCSNSDFHCDPCGVTFYIPSAMLYHNKFFHRQDTEIPSFGQSKKLKMFNQEAVQIYYCAFCGEEYINKVNLHKHMIDDHGDEDPNPEDILRCPLCDAIFYHLDAYELHITYHSIEDMYSEKNDMADEITEFSLETVPPVMEKIENAADAESAINALGIENFLQLAIDQPVDEENLELSKDEDYSKIKPKKHKKHKKSKKSAITLDEFFNMNKDVFGDCIGFQGVEEVPSRVVAKRLKVKKEPQALRSGTKASSSKDLEKLKKQGIIVKMKSAKKPVIGTKIVKNKTRKLYEGAAPIQTNTNKVSMSNEVLTKLINQSNNEIKIVKKSAKNNISEPPTDQAILIKLPQSVSNESKDERLLSTPEKSFSENIEVECDLIPKDTPSETEEEKNYRGPDHNSDLKISKEIDDNITHANNFCKTDKISEDIITPQAVVDSNNIKCDLKLESNLLNQELHKNCESPKEDRKTPTKPEKCISNPLKTLLSVSQDITIKHVGQSNYNTNEQTPAFTKINDSNPSEDMTHDAIKEKNTEMNIDGNTKQSSLKALKHLSHIIVKPVLQTNLIEQKEINENNVSKEPHNNFDYNDSDEHSETETTEVKNSINNSEKTKDEVINRLDAMKILNKNITIKSLAQSRKSSEQDLLRYDEDEESTNTSQSTNKSPSIIVNKNVKDISQNKNYTTSKTQKPEVLANLKAASPISSPQLKMKTSNNSSKIKTAQSLTLPVKEIGTYSEENTNLRSNAVLLKNLTNITAKSVSSNVKNVDQLKMNKTTMKQHVNIARNNSTANIITKEQTNKEIEIFNIDDSDSDEEKQDEYKNQATSKTSQGQLNLPYNKSIDALKNLSKHITIKSRNKHQQVTHKKDVPQHDYIDKSEDVYESDEEYLQSKSDEKIKVGQQNSKNIVLQNTLKNLSKHLTIKSGNSSPCPSVKSQDQNTQDTNDKNMNDDEYDSDSCSSRVKITELNDECDVAVDNIDSRDNDNMFIQSPDGTFSDHDNNDKEDDQFIDIESKLVTNTLKKVHQNITPRNENSNLETLKNISKSITVKSLNEKKPQKQESPVTIKGATALPNNLNKDLSIKSRPSNQVSQDWNDESANACNTIKRPMNQLINKNISNHISAINKEVTVKTVESKTIIQEITTTVTKTIKTINQTVQQEVQSTTQSTSQKNQKMKPHQQSSNKYQGIVVRHASPICGTKIRSAMSPVRPVVGTTVRHSNLNNQLVPVRPRSNVTRPVTPRMPTVNKSVSSTPVQNLNTKVLNTPSSTMKRSVTQESSGPFSCFKKPKESLIPVSDIPTFTSDRDGGSTVHYASATHVSKTNVMNVTKTVKGNTTFTAQMKSEVSSNSQQLSKLSNVSGLKIVKTSQIKRDSNLEQNNDNSASKRTTLEAIEKLQKHGLLVKKPRLDNQDNNSAHSDEDEENFPKEENEDDDY</sequence>
<dbReference type="InterPro" id="IPR013087">
    <property type="entry name" value="Znf_C2H2_type"/>
</dbReference>
<feature type="compositionally biased region" description="Low complexity" evidence="8">
    <location>
        <begin position="1272"/>
        <end position="1282"/>
    </location>
</feature>
<feature type="compositionally biased region" description="Polar residues" evidence="8">
    <location>
        <begin position="1034"/>
        <end position="1053"/>
    </location>
</feature>
<evidence type="ECO:0000256" key="1">
    <source>
        <dbReference type="ARBA" id="ARBA00004123"/>
    </source>
</evidence>
<feature type="region of interest" description="Disordered" evidence="8">
    <location>
        <begin position="685"/>
        <end position="722"/>
    </location>
</feature>
<keyword evidence="5" id="KW-0862">Zinc</keyword>
<evidence type="ECO:0000313" key="10">
    <source>
        <dbReference type="Proteomes" id="UP001652740"/>
    </source>
</evidence>
<dbReference type="InParanoid" id="A0A6J1X6I2"/>
<evidence type="ECO:0000256" key="4">
    <source>
        <dbReference type="ARBA" id="ARBA00022771"/>
    </source>
</evidence>
<feature type="domain" description="C2H2-type" evidence="9">
    <location>
        <begin position="125"/>
        <end position="153"/>
    </location>
</feature>
<evidence type="ECO:0000256" key="6">
    <source>
        <dbReference type="ARBA" id="ARBA00023242"/>
    </source>
</evidence>
<evidence type="ECO:0000256" key="3">
    <source>
        <dbReference type="ARBA" id="ARBA00022737"/>
    </source>
</evidence>
<dbReference type="InterPro" id="IPR036236">
    <property type="entry name" value="Znf_C2H2_sf"/>
</dbReference>
<evidence type="ECO:0000256" key="7">
    <source>
        <dbReference type="PROSITE-ProRule" id="PRU00042"/>
    </source>
</evidence>
<dbReference type="KEGG" id="gmw:113520662"/>
<dbReference type="RefSeq" id="XP_026761859.2">
    <property type="nucleotide sequence ID" value="XM_026906058.3"/>
</dbReference>
<feature type="domain" description="C2H2-type" evidence="9">
    <location>
        <begin position="174"/>
        <end position="202"/>
    </location>
</feature>
<feature type="domain" description="C2H2-type" evidence="9">
    <location>
        <begin position="91"/>
        <end position="119"/>
    </location>
</feature>
<feature type="region of interest" description="Disordered" evidence="8">
    <location>
        <begin position="1506"/>
        <end position="1543"/>
    </location>
</feature>
<feature type="region of interest" description="Disordered" evidence="8">
    <location>
        <begin position="496"/>
        <end position="518"/>
    </location>
</feature>
<name>A0A6J1X6I2_GALME</name>
<comment type="subcellular location">
    <subcellularLocation>
        <location evidence="1">Nucleus</location>
    </subcellularLocation>
</comment>
<keyword evidence="10" id="KW-1185">Reference proteome</keyword>
<evidence type="ECO:0000256" key="5">
    <source>
        <dbReference type="ARBA" id="ARBA00022833"/>
    </source>
</evidence>
<keyword evidence="6" id="KW-0539">Nucleus</keyword>
<accession>A0A6J1X6I2</accession>
<feature type="compositionally biased region" description="Acidic residues" evidence="8">
    <location>
        <begin position="1527"/>
        <end position="1543"/>
    </location>
</feature>
<keyword evidence="2" id="KW-0479">Metal-binding</keyword>
<keyword evidence="4 7" id="KW-0863">Zinc-finger</keyword>